<protein>
    <recommendedName>
        <fullName evidence="3">HECT-type E3 ubiquitin transferase</fullName>
        <ecNumber evidence="3">2.3.2.26</ecNumber>
    </recommendedName>
</protein>
<dbReference type="Pfam" id="PF00632">
    <property type="entry name" value="HECT"/>
    <property type="match status" value="1"/>
</dbReference>
<sequence length="1869" mass="216406">MATEQLLDFDLNSSTTRELQFDMIYNMMTENTFAEKDLITLFQKIIEFDFNLLGESEYNSLVRSIGTIYSGHLPLVKPLIANFYRDWKNFTQIMLTIEYINEIDNKDDIETYNYVNKHILSQIVEICKSTSENKPFQISNIALSTSNMILLIARVLPIIEPNQNIVKDLLSIYNNYPVSLQTSIIPYVASVNSVKLLPKEMISNFIRDRKTHGQIFQAVLSDLPDEIFERESELIAHAARAEKELLPILADHAPAFKKYKDILADIIRYVDKEFYFQTWYNLAACEQKFPTSILKKRNIPEQFALILAERPQDFMNMDRAITFLRFASEDYFYNFYHSFEFTPENADFFNQPALLHRLSESYDKKYKLKPVENKENCLINIDLLVTMIIKNNSTNIEFFNHFVSSKCTMLIDFIKYYSDYEHEIEGTLESVAYAITSKQLNYLFTSDLYNEYYYLMLEMLLYRKTSSTPFDDKFIQLRIPEIMTPDMSLFTDMQSFFNEALNNNYYIKNIREYSPTIREFYYCGQFINISFEGHLEWRYSNLAPTNFMIVAAMSCIYCDQTEKLKENPLTFASIQPMSYVLIIPLPFYKLALKVVYETFNQRCIRILDKQITIFFILIFITSMIIDNFNLIPPEVIVFIIKELEVFTIQGSNPLLTEYKNLINQMLQKNGKKILKQIASNVKLLEPYSVYESLDINVFPTQHVLWLLVEMQNRPHEYEHFRSRIISRAYQKNSTDINLIYTADAQKDYRAVYNMVNQIGYYNRRMHFNEFLKNKRLSYVSLLLVANNKIAPSGDLLLTVAGVKRLSRAIASVMTMSNEYNMNLAQLVQNVISRASSGNKYTNYAFYKRFLEIPFLSCPYSVVEPLYGSSPCQGIYIKTIQSCFIRVTDQVLMKKDWRNFPKATDLSIFFVEYLFKTIVSIPGQIAMGALVSLVGQNTWSFPLFKTPPFEILKMILKRAEELNNVEEDKNLGYDAFQTLSVINVILFTPEMRQVFFLEIVPHIAEYSIAQRIFICFIIAHHLIDSRTQIFTYTAITPYVNEIAKCSVIPKKDMSVIEQKLLVVGTLLMATISQIHQNLDPFAKSLSAEFLKHENFFVNFSHTDGTCTSFVGNFTHDVLHFVFRIGQIPMSQFSVMPRSKSIPTSENKGEILPIAKSDKTLEGPLKHLPLTVQIRILNKKLPPKPQKINTRQFIELYKYGLFTVRYFCSSRCNLILPQYIQPIIEATEAIKKYEDVPDPEPIKFDFSYLVSVIPDLLSMWKQNSMIDDFTMTIVVSLLEIHGEKIIEEIIKSRDTALIAFCSIVKSVGKIPLNLIEKFDKLITPVLTMRCFVEGNTKLGYSVISMALTVKIPPKPYVIELTKKYLQSDDKRVWYRGLKLIPLYPKEMQHDLINVCFTNVTDLVSSTLFLMVLPEEGPKRPAMFISILSDLLEKKKEDEAISIITDSLTSPYTGKEQLSELMEKDEKTWTLIYNNIEWIWNKHNEKNSFKFITRFMHILPFQIRVGEMRKAIKAMIYKESIALLIIQSNALFENSLKVILSYLNDEQSIHSQIYIKFPEMMSPESGGVLRGWFTSFAEEMVKPERGLFIPSINNCSYTINPSCTDYSKFEGIGRFIGIVVLHGEILGYQLAHHLIKAMIGRNVNASDLADYSPVVYDTITWIQDTKNDPADLCLDFTVDSGNDSPGIELCEGGRDKMLTRENADEYVELLTQYYLYKETDKQIDALKKGFQFVLKPSLFTLFTSSEIGSIICGEQKTDVEELIKNFEILPPLSQEHPIVQMFFKIIRRWNNELISRLLLFMTSAHTIPIGGYEFMKAQGRQPKLKLAPMTGDKLPLPSALTCFSHLALPPYQTEEEMEKGLIMAITESEGFK</sequence>
<organism evidence="8 9">
    <name type="scientific">Trichomonas vaginalis (strain ATCC PRA-98 / G3)</name>
    <dbReference type="NCBI Taxonomy" id="412133"/>
    <lineage>
        <taxon>Eukaryota</taxon>
        <taxon>Metamonada</taxon>
        <taxon>Parabasalia</taxon>
        <taxon>Trichomonadida</taxon>
        <taxon>Trichomonadidae</taxon>
        <taxon>Trichomonas</taxon>
    </lineage>
</organism>
<evidence type="ECO:0000256" key="6">
    <source>
        <dbReference type="PROSITE-ProRule" id="PRU00104"/>
    </source>
</evidence>
<dbReference type="GO" id="GO:0005737">
    <property type="term" value="C:cytoplasm"/>
    <property type="evidence" value="ECO:0000318"/>
    <property type="project" value="GO_Central"/>
</dbReference>
<evidence type="ECO:0000256" key="5">
    <source>
        <dbReference type="ARBA" id="ARBA00022786"/>
    </source>
</evidence>
<gene>
    <name evidence="8" type="ORF">TVAG_035450</name>
</gene>
<keyword evidence="4" id="KW-0808">Transferase</keyword>
<dbReference type="SUPFAM" id="SSF56204">
    <property type="entry name" value="Hect, E3 ligase catalytic domain"/>
    <property type="match status" value="1"/>
</dbReference>
<feature type="active site" description="Glycyl thioester intermediate" evidence="6">
    <location>
        <position position="1839"/>
    </location>
</feature>
<dbReference type="InterPro" id="IPR035983">
    <property type="entry name" value="Hect_E3_ubiquitin_ligase"/>
</dbReference>
<comment type="catalytic activity">
    <reaction evidence="1">
        <text>S-ubiquitinyl-[E2 ubiquitin-conjugating enzyme]-L-cysteine + [acceptor protein]-L-lysine = [E2 ubiquitin-conjugating enzyme]-L-cysteine + N(6)-ubiquitinyl-[acceptor protein]-L-lysine.</text>
        <dbReference type="EC" id="2.3.2.26"/>
    </reaction>
</comment>
<dbReference type="FunFam" id="3.30.2410.10:FF:000033">
    <property type="entry name" value="Predicted protein"/>
    <property type="match status" value="1"/>
</dbReference>
<evidence type="ECO:0000256" key="1">
    <source>
        <dbReference type="ARBA" id="ARBA00000885"/>
    </source>
</evidence>
<dbReference type="Gene3D" id="3.90.1750.10">
    <property type="entry name" value="Hect, E3 ligase catalytic domains"/>
    <property type="match status" value="1"/>
</dbReference>
<proteinExistence type="predicted"/>
<evidence type="ECO:0000256" key="2">
    <source>
        <dbReference type="ARBA" id="ARBA00004906"/>
    </source>
</evidence>
<dbReference type="Proteomes" id="UP000001542">
    <property type="component" value="Unassembled WGS sequence"/>
</dbReference>
<reference evidence="8" key="1">
    <citation type="submission" date="2006-10" db="EMBL/GenBank/DDBJ databases">
        <authorList>
            <person name="Amadeo P."/>
            <person name="Zhao Q."/>
            <person name="Wortman J."/>
            <person name="Fraser-Liggett C."/>
            <person name="Carlton J."/>
        </authorList>
    </citation>
    <scope>NUCLEOTIDE SEQUENCE</scope>
    <source>
        <strain evidence="8">G3</strain>
    </source>
</reference>
<dbReference type="InterPro" id="IPR000569">
    <property type="entry name" value="HECT_dom"/>
</dbReference>
<reference evidence="8" key="2">
    <citation type="journal article" date="2007" name="Science">
        <title>Draft genome sequence of the sexually transmitted pathogen Trichomonas vaginalis.</title>
        <authorList>
            <person name="Carlton J.M."/>
            <person name="Hirt R.P."/>
            <person name="Silva J.C."/>
            <person name="Delcher A.L."/>
            <person name="Schatz M."/>
            <person name="Zhao Q."/>
            <person name="Wortman J.R."/>
            <person name="Bidwell S.L."/>
            <person name="Alsmark U.C.M."/>
            <person name="Besteiro S."/>
            <person name="Sicheritz-Ponten T."/>
            <person name="Noel C.J."/>
            <person name="Dacks J.B."/>
            <person name="Foster P.G."/>
            <person name="Simillion C."/>
            <person name="Van de Peer Y."/>
            <person name="Miranda-Saavedra D."/>
            <person name="Barton G.J."/>
            <person name="Westrop G.D."/>
            <person name="Mueller S."/>
            <person name="Dessi D."/>
            <person name="Fiori P.L."/>
            <person name="Ren Q."/>
            <person name="Paulsen I."/>
            <person name="Zhang H."/>
            <person name="Bastida-Corcuera F.D."/>
            <person name="Simoes-Barbosa A."/>
            <person name="Brown M.T."/>
            <person name="Hayes R.D."/>
            <person name="Mukherjee M."/>
            <person name="Okumura C.Y."/>
            <person name="Schneider R."/>
            <person name="Smith A.J."/>
            <person name="Vanacova S."/>
            <person name="Villalvazo M."/>
            <person name="Haas B.J."/>
            <person name="Pertea M."/>
            <person name="Feldblyum T.V."/>
            <person name="Utterback T.R."/>
            <person name="Shu C.L."/>
            <person name="Osoegawa K."/>
            <person name="de Jong P.J."/>
            <person name="Hrdy I."/>
            <person name="Horvathova L."/>
            <person name="Zubacova Z."/>
            <person name="Dolezal P."/>
            <person name="Malik S.B."/>
            <person name="Logsdon J.M. Jr."/>
            <person name="Henze K."/>
            <person name="Gupta A."/>
            <person name="Wang C.C."/>
            <person name="Dunne R.L."/>
            <person name="Upcroft J.A."/>
            <person name="Upcroft P."/>
            <person name="White O."/>
            <person name="Salzberg S.L."/>
            <person name="Tang P."/>
            <person name="Chiu C.-H."/>
            <person name="Lee Y.-S."/>
            <person name="Embley T.M."/>
            <person name="Coombs G.H."/>
            <person name="Mottram J.C."/>
            <person name="Tachezy J."/>
            <person name="Fraser-Liggett C.M."/>
            <person name="Johnson P.J."/>
        </authorList>
    </citation>
    <scope>NUCLEOTIDE SEQUENCE [LARGE SCALE GENOMIC DNA]</scope>
    <source>
        <strain evidence="8">G3</strain>
    </source>
</reference>
<name>A2DAL9_TRIV3</name>
<dbReference type="Gene3D" id="3.30.2160.10">
    <property type="entry name" value="Hect, E3 ligase catalytic domain"/>
    <property type="match status" value="1"/>
</dbReference>
<evidence type="ECO:0000259" key="7">
    <source>
        <dbReference type="PROSITE" id="PS50237"/>
    </source>
</evidence>
<keyword evidence="5 6" id="KW-0833">Ubl conjugation pathway</keyword>
<accession>A2DAL9</accession>
<keyword evidence="9" id="KW-1185">Reference proteome</keyword>
<evidence type="ECO:0000256" key="4">
    <source>
        <dbReference type="ARBA" id="ARBA00022679"/>
    </source>
</evidence>
<dbReference type="eggNOG" id="KOG0940">
    <property type="taxonomic scope" value="Eukaryota"/>
</dbReference>
<comment type="pathway">
    <text evidence="2">Protein modification; protein ubiquitination.</text>
</comment>
<dbReference type="SMR" id="A2DAL9"/>
<dbReference type="EC" id="2.3.2.26" evidence="3"/>
<dbReference type="InParanoid" id="A2DAL9"/>
<dbReference type="EMBL" id="DS113183">
    <property type="protein sequence ID" value="EAY22522.1"/>
    <property type="molecule type" value="Genomic_DNA"/>
</dbReference>
<dbReference type="STRING" id="5722.A2DAL9"/>
<dbReference type="VEuPathDB" id="TrichDB:TVAGG3_0811680"/>
<dbReference type="PROSITE" id="PS50237">
    <property type="entry name" value="HECT"/>
    <property type="match status" value="1"/>
</dbReference>
<dbReference type="Gene3D" id="3.30.2410.10">
    <property type="entry name" value="Hect, E3 ligase catalytic domain"/>
    <property type="match status" value="1"/>
</dbReference>
<dbReference type="VEuPathDB" id="TrichDB:TVAG_035450"/>
<dbReference type="PANTHER" id="PTHR11254:SF67">
    <property type="entry name" value="E3 UBIQUITIN-PROTEIN LIGASE HUWE1"/>
    <property type="match status" value="1"/>
</dbReference>
<dbReference type="GO" id="GO:0061630">
    <property type="term" value="F:ubiquitin protein ligase activity"/>
    <property type="evidence" value="ECO:0000318"/>
    <property type="project" value="GO_Central"/>
</dbReference>
<feature type="domain" description="HECT" evidence="7">
    <location>
        <begin position="1542"/>
        <end position="1869"/>
    </location>
</feature>
<evidence type="ECO:0000313" key="9">
    <source>
        <dbReference type="Proteomes" id="UP000001542"/>
    </source>
</evidence>
<dbReference type="KEGG" id="tva:5468077"/>
<dbReference type="OrthoDB" id="8068875at2759"/>
<dbReference type="InterPro" id="IPR050409">
    <property type="entry name" value="E3_ubiq-protein_ligase"/>
</dbReference>
<evidence type="ECO:0000256" key="3">
    <source>
        <dbReference type="ARBA" id="ARBA00012485"/>
    </source>
</evidence>
<dbReference type="PANTHER" id="PTHR11254">
    <property type="entry name" value="HECT DOMAIN UBIQUITIN-PROTEIN LIGASE"/>
    <property type="match status" value="1"/>
</dbReference>
<dbReference type="GO" id="GO:0006511">
    <property type="term" value="P:ubiquitin-dependent protein catabolic process"/>
    <property type="evidence" value="ECO:0000318"/>
    <property type="project" value="GO_Central"/>
</dbReference>
<dbReference type="SMART" id="SM00119">
    <property type="entry name" value="HECTc"/>
    <property type="match status" value="1"/>
</dbReference>
<evidence type="ECO:0000313" key="8">
    <source>
        <dbReference type="EMBL" id="EAY22522.1"/>
    </source>
</evidence>
<dbReference type="RefSeq" id="XP_001583508.1">
    <property type="nucleotide sequence ID" value="XM_001583458.1"/>
</dbReference>